<dbReference type="Proteomes" id="UP000748756">
    <property type="component" value="Unassembled WGS sequence"/>
</dbReference>
<dbReference type="PANTHER" id="PTHR35519">
    <property type="entry name" value="MEMBRANE PROTEINS"/>
    <property type="match status" value="1"/>
</dbReference>
<dbReference type="PANTHER" id="PTHR35519:SF2">
    <property type="entry name" value="PH DOMAIN PROTEIN"/>
    <property type="match status" value="1"/>
</dbReference>
<name>A0A9P5RYA6_9FUNG</name>
<accession>A0A9P5RYA6</accession>
<keyword evidence="3" id="KW-1185">Reference proteome</keyword>
<evidence type="ECO:0008006" key="4">
    <source>
        <dbReference type="Google" id="ProtNLM"/>
    </source>
</evidence>
<dbReference type="Pfam" id="PF13430">
    <property type="entry name" value="DUF4112"/>
    <property type="match status" value="1"/>
</dbReference>
<reference evidence="2" key="1">
    <citation type="journal article" date="2020" name="Fungal Divers.">
        <title>Resolving the Mortierellaceae phylogeny through synthesis of multi-gene phylogenetics and phylogenomics.</title>
        <authorList>
            <person name="Vandepol N."/>
            <person name="Liber J."/>
            <person name="Desiro A."/>
            <person name="Na H."/>
            <person name="Kennedy M."/>
            <person name="Barry K."/>
            <person name="Grigoriev I.V."/>
            <person name="Miller A.N."/>
            <person name="O'Donnell K."/>
            <person name="Stajich J.E."/>
            <person name="Bonito G."/>
        </authorList>
    </citation>
    <scope>NUCLEOTIDE SEQUENCE</scope>
    <source>
        <strain evidence="2">NRRL 6426</strain>
    </source>
</reference>
<protein>
    <recommendedName>
        <fullName evidence="4">DUF4112 domain-containing protein</fullName>
    </recommendedName>
</protein>
<dbReference type="AlphaFoldDB" id="A0A9P5RYA6"/>
<sequence length="238" mass="25923">MATTHHQTSNPAAVVLVPEVRESKSSRFKSFFTGGKKKNQIVLSARDAEILAQVKKRAKVLDTAIDLGVAKIGLDPILGLIPIAGDAITLMIAMRLIHTAQKADIPKSLTQQMLFNVALDFGMGLIPLVGDVADFLFKANKRNAKLFEDFLYERAAQQAAEAEQQAATNLHHNQLHQQALANFNATNGNGDGGHLANHQQQHQQNLQQQQQPAKKGWFSRGGKDTVIEMGPPAGHSIK</sequence>
<evidence type="ECO:0000313" key="2">
    <source>
        <dbReference type="EMBL" id="KAF9150624.1"/>
    </source>
</evidence>
<proteinExistence type="predicted"/>
<feature type="compositionally biased region" description="Low complexity" evidence="1">
    <location>
        <begin position="197"/>
        <end position="211"/>
    </location>
</feature>
<dbReference type="OrthoDB" id="2103474at2759"/>
<dbReference type="InterPro" id="IPR025187">
    <property type="entry name" value="DUF4112"/>
</dbReference>
<comment type="caution">
    <text evidence="2">The sequence shown here is derived from an EMBL/GenBank/DDBJ whole genome shotgun (WGS) entry which is preliminary data.</text>
</comment>
<organism evidence="2 3">
    <name type="scientific">Linnemannia schmuckeri</name>
    <dbReference type="NCBI Taxonomy" id="64567"/>
    <lineage>
        <taxon>Eukaryota</taxon>
        <taxon>Fungi</taxon>
        <taxon>Fungi incertae sedis</taxon>
        <taxon>Mucoromycota</taxon>
        <taxon>Mortierellomycotina</taxon>
        <taxon>Mortierellomycetes</taxon>
        <taxon>Mortierellales</taxon>
        <taxon>Mortierellaceae</taxon>
        <taxon>Linnemannia</taxon>
    </lineage>
</organism>
<evidence type="ECO:0000313" key="3">
    <source>
        <dbReference type="Proteomes" id="UP000748756"/>
    </source>
</evidence>
<evidence type="ECO:0000256" key="1">
    <source>
        <dbReference type="SAM" id="MobiDB-lite"/>
    </source>
</evidence>
<dbReference type="EMBL" id="JAAAUQ010000398">
    <property type="protein sequence ID" value="KAF9150624.1"/>
    <property type="molecule type" value="Genomic_DNA"/>
</dbReference>
<feature type="region of interest" description="Disordered" evidence="1">
    <location>
        <begin position="183"/>
        <end position="238"/>
    </location>
</feature>
<gene>
    <name evidence="2" type="ORF">BG015_007536</name>
</gene>